<accession>A0AAW9RC45</accession>
<organism evidence="5 6">
    <name type="scientific">Elongatibacter sediminis</name>
    <dbReference type="NCBI Taxonomy" id="3119006"/>
    <lineage>
        <taxon>Bacteria</taxon>
        <taxon>Pseudomonadati</taxon>
        <taxon>Pseudomonadota</taxon>
        <taxon>Gammaproteobacteria</taxon>
        <taxon>Chromatiales</taxon>
        <taxon>Wenzhouxiangellaceae</taxon>
        <taxon>Elongatibacter</taxon>
    </lineage>
</organism>
<dbReference type="InterPro" id="IPR029057">
    <property type="entry name" value="PRTase-like"/>
</dbReference>
<dbReference type="NCBIfam" id="TIGR01251">
    <property type="entry name" value="ribP_PPkin"/>
    <property type="match status" value="1"/>
</dbReference>
<dbReference type="Proteomes" id="UP001359886">
    <property type="component" value="Unassembled WGS sequence"/>
</dbReference>
<evidence type="ECO:0000256" key="1">
    <source>
        <dbReference type="ARBA" id="ARBA00022727"/>
    </source>
</evidence>
<dbReference type="InterPro" id="IPR005946">
    <property type="entry name" value="Rib-P_diPkinase"/>
</dbReference>
<dbReference type="InterPro" id="IPR029099">
    <property type="entry name" value="Pribosyltran_N"/>
</dbReference>
<dbReference type="GO" id="GO:0005737">
    <property type="term" value="C:cytoplasm"/>
    <property type="evidence" value="ECO:0007669"/>
    <property type="project" value="TreeGrafter"/>
</dbReference>
<dbReference type="GO" id="GO:0002189">
    <property type="term" value="C:ribose phosphate diphosphokinase complex"/>
    <property type="evidence" value="ECO:0007669"/>
    <property type="project" value="TreeGrafter"/>
</dbReference>
<dbReference type="AlphaFoldDB" id="A0AAW9RC45"/>
<dbReference type="GO" id="GO:0000287">
    <property type="term" value="F:magnesium ion binding"/>
    <property type="evidence" value="ECO:0007669"/>
    <property type="project" value="InterPro"/>
</dbReference>
<evidence type="ECO:0000259" key="3">
    <source>
        <dbReference type="Pfam" id="PF00156"/>
    </source>
</evidence>
<feature type="domain" description="Ribose-phosphate pyrophosphokinase N-terminal" evidence="4">
    <location>
        <begin position="6"/>
        <end position="116"/>
    </location>
</feature>
<evidence type="ECO:0000259" key="4">
    <source>
        <dbReference type="Pfam" id="PF13793"/>
    </source>
</evidence>
<dbReference type="Pfam" id="PF00156">
    <property type="entry name" value="Pribosyltran"/>
    <property type="match status" value="1"/>
</dbReference>
<name>A0AAW9RC45_9GAMM</name>
<keyword evidence="6" id="KW-1185">Reference proteome</keyword>
<sequence>MNRPLLFNLGIEEDLFHSVAAGLDGEIGDVDVRRFPDGETYIRFNVECAQRPTILACSLDRPDPKTLPLLFAADTLRDLGAANIGLVAPYLAYMRQDKRFHAGEGITSRYYAALLSRTFDWLVTVDPHLHRFHEMGQIYSIPARVAHAAPGVAHWIRDHVASPVLIGPDSESRQWVDDVAGRAGAPFVVLSKQRRGDRTVEISIPDIERYSDATPVLVDDIISTGQTMAATIHHLNQLGTAPPVCVGVHAIFAEGAEQALAPAATIATCNTVSHPSNQIDVTEPILEAIQTLNYGVRVKGQSKGPE</sequence>
<dbReference type="Gene3D" id="3.40.50.2020">
    <property type="match status" value="2"/>
</dbReference>
<dbReference type="InterPro" id="IPR000836">
    <property type="entry name" value="PRTase_dom"/>
</dbReference>
<keyword evidence="1 2" id="KW-0545">Nucleotide biosynthesis</keyword>
<dbReference type="PANTHER" id="PTHR10210:SF41">
    <property type="entry name" value="RIBOSE-PHOSPHATE PYROPHOSPHOKINASE 1, CHLOROPLASTIC"/>
    <property type="match status" value="1"/>
</dbReference>
<dbReference type="EMBL" id="JAZHOG010000003">
    <property type="protein sequence ID" value="MEJ8567196.1"/>
    <property type="molecule type" value="Genomic_DNA"/>
</dbReference>
<dbReference type="RefSeq" id="WP_354694511.1">
    <property type="nucleotide sequence ID" value="NZ_JAZHOG010000003.1"/>
</dbReference>
<dbReference type="CDD" id="cd06223">
    <property type="entry name" value="PRTases_typeI"/>
    <property type="match status" value="1"/>
</dbReference>
<dbReference type="PANTHER" id="PTHR10210">
    <property type="entry name" value="RIBOSE-PHOSPHATE DIPHOSPHOKINASE FAMILY MEMBER"/>
    <property type="match status" value="1"/>
</dbReference>
<comment type="similarity">
    <text evidence="2">Belongs to the ribose-phosphate pyrophosphokinase family.</text>
</comment>
<dbReference type="GO" id="GO:0006164">
    <property type="term" value="P:purine nucleotide biosynthetic process"/>
    <property type="evidence" value="ECO:0007669"/>
    <property type="project" value="TreeGrafter"/>
</dbReference>
<dbReference type="SUPFAM" id="SSF53271">
    <property type="entry name" value="PRTase-like"/>
    <property type="match status" value="2"/>
</dbReference>
<dbReference type="GO" id="GO:0004749">
    <property type="term" value="F:ribose phosphate diphosphokinase activity"/>
    <property type="evidence" value="ECO:0007669"/>
    <property type="project" value="TreeGrafter"/>
</dbReference>
<comment type="caution">
    <text evidence="5">The sequence shown here is derived from an EMBL/GenBank/DDBJ whole genome shotgun (WGS) entry which is preliminary data.</text>
</comment>
<evidence type="ECO:0000256" key="2">
    <source>
        <dbReference type="RuleBase" id="RU004324"/>
    </source>
</evidence>
<dbReference type="Pfam" id="PF13793">
    <property type="entry name" value="Pribosyltran_N"/>
    <property type="match status" value="1"/>
</dbReference>
<feature type="domain" description="Phosphoribosyltransferase" evidence="3">
    <location>
        <begin position="151"/>
        <end position="267"/>
    </location>
</feature>
<dbReference type="NCBIfam" id="NF005537">
    <property type="entry name" value="PRK07199.1"/>
    <property type="match status" value="1"/>
</dbReference>
<evidence type="ECO:0000313" key="6">
    <source>
        <dbReference type="Proteomes" id="UP001359886"/>
    </source>
</evidence>
<gene>
    <name evidence="5" type="ORF">V3330_06115</name>
</gene>
<evidence type="ECO:0000313" key="5">
    <source>
        <dbReference type="EMBL" id="MEJ8567196.1"/>
    </source>
</evidence>
<dbReference type="SMART" id="SM01400">
    <property type="entry name" value="Pribosyltran_N"/>
    <property type="match status" value="1"/>
</dbReference>
<protein>
    <submittedName>
        <fullName evidence="5">Ribose-phosphate pyrophosphokinase</fullName>
    </submittedName>
</protein>
<proteinExistence type="inferred from homology"/>
<dbReference type="GO" id="GO:0006015">
    <property type="term" value="P:5-phosphoribose 1-diphosphate biosynthetic process"/>
    <property type="evidence" value="ECO:0007669"/>
    <property type="project" value="TreeGrafter"/>
</dbReference>
<reference evidence="5 6" key="1">
    <citation type="submission" date="2024-02" db="EMBL/GenBank/DDBJ databases">
        <title>A novel Wenzhouxiangellaceae bacterium, isolated from coastal sediments.</title>
        <authorList>
            <person name="Du Z.-J."/>
            <person name="Ye Y.-Q."/>
            <person name="Zhang X.-Y."/>
        </authorList>
    </citation>
    <scope>NUCLEOTIDE SEQUENCE [LARGE SCALE GENOMIC DNA]</scope>
    <source>
        <strain evidence="5 6">CH-27</strain>
    </source>
</reference>